<evidence type="ECO:0000256" key="8">
    <source>
        <dbReference type="ARBA" id="ARBA00022598"/>
    </source>
</evidence>
<dbReference type="SUPFAM" id="SSF50249">
    <property type="entry name" value="Nucleic acid-binding proteins"/>
    <property type="match status" value="1"/>
</dbReference>
<dbReference type="Pfam" id="PF01588">
    <property type="entry name" value="tRNA_bind"/>
    <property type="match status" value="1"/>
</dbReference>
<evidence type="ECO:0000256" key="11">
    <source>
        <dbReference type="ARBA" id="ARBA00022884"/>
    </source>
</evidence>
<evidence type="ECO:0000256" key="12">
    <source>
        <dbReference type="ARBA" id="ARBA00022917"/>
    </source>
</evidence>
<evidence type="ECO:0000256" key="4">
    <source>
        <dbReference type="ARBA" id="ARBA00012838"/>
    </source>
</evidence>
<keyword evidence="7 16" id="KW-0820">tRNA-binding</keyword>
<protein>
    <recommendedName>
        <fullName evidence="5">Methionine--tRNA ligase</fullName>
        <ecNumber evidence="4">6.1.1.10</ecNumber>
    </recommendedName>
    <alternativeName>
        <fullName evidence="14">Methionyl-tRNA synthetase</fullName>
    </alternativeName>
</protein>
<dbReference type="InterPro" id="IPR002547">
    <property type="entry name" value="tRNA-bd_dom"/>
</dbReference>
<evidence type="ECO:0000256" key="16">
    <source>
        <dbReference type="PROSITE-ProRule" id="PRU00209"/>
    </source>
</evidence>
<dbReference type="PANTHER" id="PTHR11586:SF37">
    <property type="entry name" value="TRNA-BINDING DOMAIN-CONTAINING PROTEIN"/>
    <property type="match status" value="1"/>
</dbReference>
<evidence type="ECO:0000256" key="3">
    <source>
        <dbReference type="ARBA" id="ARBA00011738"/>
    </source>
</evidence>
<evidence type="ECO:0000313" key="18">
    <source>
        <dbReference type="EMBL" id="PIP53222.1"/>
    </source>
</evidence>
<sequence length="111" mass="12066">MLKDTIAFPDFVKLDLRVGTIVDAEAVLGSERLVKLEVDFGQEVGKRQIIAGISLQYSVDKLLNLQVVGIVNLQPKKMMGMDSQGMLLAAGDETIALLTPDKPIENGTIVR</sequence>
<dbReference type="GO" id="GO:0006412">
    <property type="term" value="P:translation"/>
    <property type="evidence" value="ECO:0007669"/>
    <property type="project" value="UniProtKB-KW"/>
</dbReference>
<dbReference type="InterPro" id="IPR012340">
    <property type="entry name" value="NA-bd_OB-fold"/>
</dbReference>
<reference evidence="18 19" key="1">
    <citation type="submission" date="2017-09" db="EMBL/GenBank/DDBJ databases">
        <title>Depth-based differentiation of microbial function through sediment-hosted aquifers and enrichment of novel symbionts in the deep terrestrial subsurface.</title>
        <authorList>
            <person name="Probst A.J."/>
            <person name="Ladd B."/>
            <person name="Jarett J.K."/>
            <person name="Geller-Mcgrath D.E."/>
            <person name="Sieber C.M."/>
            <person name="Emerson J.B."/>
            <person name="Anantharaman K."/>
            <person name="Thomas B.C."/>
            <person name="Malmstrom R."/>
            <person name="Stieglmeier M."/>
            <person name="Klingl A."/>
            <person name="Woyke T."/>
            <person name="Ryan C.M."/>
            <person name="Banfield J.F."/>
        </authorList>
    </citation>
    <scope>NUCLEOTIDE SEQUENCE [LARGE SCALE GENOMIC DNA]</scope>
    <source>
        <strain evidence="18">CG23_combo_of_CG06-09_8_20_14_all_34_8</strain>
    </source>
</reference>
<dbReference type="GO" id="GO:0005524">
    <property type="term" value="F:ATP binding"/>
    <property type="evidence" value="ECO:0007669"/>
    <property type="project" value="UniProtKB-KW"/>
</dbReference>
<comment type="catalytic activity">
    <reaction evidence="15">
        <text>tRNA(Met) + L-methionine + ATP = L-methionyl-tRNA(Met) + AMP + diphosphate</text>
        <dbReference type="Rhea" id="RHEA:13481"/>
        <dbReference type="Rhea" id="RHEA-COMP:9667"/>
        <dbReference type="Rhea" id="RHEA-COMP:9698"/>
        <dbReference type="ChEBI" id="CHEBI:30616"/>
        <dbReference type="ChEBI" id="CHEBI:33019"/>
        <dbReference type="ChEBI" id="CHEBI:57844"/>
        <dbReference type="ChEBI" id="CHEBI:78442"/>
        <dbReference type="ChEBI" id="CHEBI:78530"/>
        <dbReference type="ChEBI" id="CHEBI:456215"/>
        <dbReference type="EC" id="6.1.1.10"/>
    </reaction>
</comment>
<keyword evidence="12" id="KW-0648">Protein biosynthesis</keyword>
<dbReference type="GO" id="GO:0004825">
    <property type="term" value="F:methionine-tRNA ligase activity"/>
    <property type="evidence" value="ECO:0007669"/>
    <property type="project" value="UniProtKB-EC"/>
</dbReference>
<comment type="subcellular location">
    <subcellularLocation>
        <location evidence="2">Cytoplasm</location>
    </subcellularLocation>
</comment>
<accession>A0A2H0B6E3</accession>
<evidence type="ECO:0000256" key="1">
    <source>
        <dbReference type="ARBA" id="ARBA00003314"/>
    </source>
</evidence>
<keyword evidence="6" id="KW-0963">Cytoplasm</keyword>
<evidence type="ECO:0000256" key="9">
    <source>
        <dbReference type="ARBA" id="ARBA00022741"/>
    </source>
</evidence>
<keyword evidence="8 18" id="KW-0436">Ligase</keyword>
<evidence type="ECO:0000256" key="14">
    <source>
        <dbReference type="ARBA" id="ARBA00030904"/>
    </source>
</evidence>
<dbReference type="GO" id="GO:0005737">
    <property type="term" value="C:cytoplasm"/>
    <property type="evidence" value="ECO:0007669"/>
    <property type="project" value="UniProtKB-SubCell"/>
</dbReference>
<evidence type="ECO:0000256" key="5">
    <source>
        <dbReference type="ARBA" id="ARBA00018753"/>
    </source>
</evidence>
<evidence type="ECO:0000313" key="19">
    <source>
        <dbReference type="Proteomes" id="UP000229459"/>
    </source>
</evidence>
<comment type="subunit">
    <text evidence="3">Homodimer.</text>
</comment>
<dbReference type="PANTHER" id="PTHR11586">
    <property type="entry name" value="TRNA-AMINOACYLATION COFACTOR ARC1 FAMILY MEMBER"/>
    <property type="match status" value="1"/>
</dbReference>
<keyword evidence="10" id="KW-0067">ATP-binding</keyword>
<dbReference type="EC" id="6.1.1.10" evidence="4"/>
<name>A0A2H0B6E3_9BACT</name>
<keyword evidence="11 16" id="KW-0694">RNA-binding</keyword>
<dbReference type="EMBL" id="PCSR01000050">
    <property type="protein sequence ID" value="PIP53222.1"/>
    <property type="molecule type" value="Genomic_DNA"/>
</dbReference>
<evidence type="ECO:0000256" key="15">
    <source>
        <dbReference type="ARBA" id="ARBA00047364"/>
    </source>
</evidence>
<gene>
    <name evidence="18" type="ORF">COX08_02185</name>
</gene>
<dbReference type="FunFam" id="2.40.50.140:FF:000042">
    <property type="entry name" value="Methionine--tRNA ligase"/>
    <property type="match status" value="1"/>
</dbReference>
<dbReference type="AlphaFoldDB" id="A0A2H0B6E3"/>
<evidence type="ECO:0000256" key="13">
    <source>
        <dbReference type="ARBA" id="ARBA00023146"/>
    </source>
</evidence>
<proteinExistence type="predicted"/>
<dbReference type="Gene3D" id="2.40.50.140">
    <property type="entry name" value="Nucleic acid-binding proteins"/>
    <property type="match status" value="1"/>
</dbReference>
<keyword evidence="9" id="KW-0547">Nucleotide-binding</keyword>
<dbReference type="Proteomes" id="UP000229459">
    <property type="component" value="Unassembled WGS sequence"/>
</dbReference>
<comment type="caution">
    <text evidence="18">The sequence shown here is derived from an EMBL/GenBank/DDBJ whole genome shotgun (WGS) entry which is preliminary data.</text>
</comment>
<evidence type="ECO:0000256" key="2">
    <source>
        <dbReference type="ARBA" id="ARBA00004496"/>
    </source>
</evidence>
<evidence type="ECO:0000256" key="7">
    <source>
        <dbReference type="ARBA" id="ARBA00022555"/>
    </source>
</evidence>
<feature type="domain" description="TRNA-binding" evidence="17">
    <location>
        <begin position="10"/>
        <end position="111"/>
    </location>
</feature>
<dbReference type="PROSITE" id="PS50886">
    <property type="entry name" value="TRBD"/>
    <property type="match status" value="1"/>
</dbReference>
<organism evidence="18 19">
    <name type="scientific">Candidatus Beckwithbacteria bacterium CG23_combo_of_CG06-09_8_20_14_all_34_8</name>
    <dbReference type="NCBI Taxonomy" id="1974497"/>
    <lineage>
        <taxon>Bacteria</taxon>
        <taxon>Candidatus Beckwithiibacteriota</taxon>
    </lineage>
</organism>
<evidence type="ECO:0000259" key="17">
    <source>
        <dbReference type="PROSITE" id="PS50886"/>
    </source>
</evidence>
<comment type="function">
    <text evidence="1">Is required not only for elongation of protein synthesis but also for the initiation of all mRNA translation through initiator tRNA(fMet) aminoacylation.</text>
</comment>
<evidence type="ECO:0000256" key="10">
    <source>
        <dbReference type="ARBA" id="ARBA00022840"/>
    </source>
</evidence>
<dbReference type="InterPro" id="IPR051270">
    <property type="entry name" value="Tyrosine-tRNA_ligase_regulator"/>
</dbReference>
<keyword evidence="13" id="KW-0030">Aminoacyl-tRNA synthetase</keyword>
<evidence type="ECO:0000256" key="6">
    <source>
        <dbReference type="ARBA" id="ARBA00022490"/>
    </source>
</evidence>
<dbReference type="GO" id="GO:0000049">
    <property type="term" value="F:tRNA binding"/>
    <property type="evidence" value="ECO:0007669"/>
    <property type="project" value="UniProtKB-UniRule"/>
</dbReference>